<proteinExistence type="predicted"/>
<sequence>MTYHKLILGATFAAAGLLTKSGGDCLVIEPKPSAGHEFLGALAFGTGYGEPLFTTEAAEFYQQFQEKGAMHRGKGCLFDCASLLNAKLLNKNVLLNTSIVDIRPEADGFCVTTHGVKGFRTFRATELVNTLCDEGNIFKKSFHAWVRPATKGAAAPDSVQLEPLFGAFENSYIVKLPVEKDCTYPEARQRLSDVLKNELSGFRLGLSADCFALTPKKTGVFETGGIVQMPSCGFQNPLLAFDAGVRFAERGMF</sequence>
<name>A0A926DM50_9FIRM</name>
<gene>
    <name evidence="1" type="ORF">H8698_04580</name>
</gene>
<dbReference type="RefSeq" id="WP_249311347.1">
    <property type="nucleotide sequence ID" value="NZ_JACRSU010000001.1"/>
</dbReference>
<protein>
    <submittedName>
        <fullName evidence="1">Uncharacterized protein</fullName>
    </submittedName>
</protein>
<dbReference type="EMBL" id="JACRSU010000001">
    <property type="protein sequence ID" value="MBC8540247.1"/>
    <property type="molecule type" value="Genomic_DNA"/>
</dbReference>
<comment type="caution">
    <text evidence="1">The sequence shown here is derived from an EMBL/GenBank/DDBJ whole genome shotgun (WGS) entry which is preliminary data.</text>
</comment>
<reference evidence="1" key="1">
    <citation type="submission" date="2020-08" db="EMBL/GenBank/DDBJ databases">
        <title>Genome public.</title>
        <authorList>
            <person name="Liu C."/>
            <person name="Sun Q."/>
        </authorList>
    </citation>
    <scope>NUCLEOTIDE SEQUENCE</scope>
    <source>
        <strain evidence="1">H8</strain>
    </source>
</reference>
<dbReference type="Proteomes" id="UP000611762">
    <property type="component" value="Unassembled WGS sequence"/>
</dbReference>
<evidence type="ECO:0000313" key="2">
    <source>
        <dbReference type="Proteomes" id="UP000611762"/>
    </source>
</evidence>
<keyword evidence="2" id="KW-1185">Reference proteome</keyword>
<organism evidence="1 2">
    <name type="scientific">Congzhengia minquanensis</name>
    <dbReference type="NCBI Taxonomy" id="2763657"/>
    <lineage>
        <taxon>Bacteria</taxon>
        <taxon>Bacillati</taxon>
        <taxon>Bacillota</taxon>
        <taxon>Clostridia</taxon>
        <taxon>Eubacteriales</taxon>
        <taxon>Oscillospiraceae</taxon>
        <taxon>Congzhengia</taxon>
    </lineage>
</organism>
<dbReference type="SUPFAM" id="SSF51905">
    <property type="entry name" value="FAD/NAD(P)-binding domain"/>
    <property type="match status" value="1"/>
</dbReference>
<evidence type="ECO:0000313" key="1">
    <source>
        <dbReference type="EMBL" id="MBC8540247.1"/>
    </source>
</evidence>
<dbReference type="InterPro" id="IPR036188">
    <property type="entry name" value="FAD/NAD-bd_sf"/>
</dbReference>
<dbReference type="AlphaFoldDB" id="A0A926DM50"/>
<accession>A0A926DM50</accession>